<dbReference type="STRING" id="3775.A0A1Q3ALK3"/>
<accession>A0A1Q3ALK3</accession>
<feature type="region of interest" description="Disordered" evidence="1">
    <location>
        <begin position="226"/>
        <end position="245"/>
    </location>
</feature>
<sequence length="245" mass="28530">MTNSTEQQTLEEEQRASSDQNQSQGWQAMARAWLSAFPEAKAVSGSQVDAWIDSNFASLPPELQSMPRNEIIDRLLSIQNYLRFPLQEKEPNQVDLLTARVQRPDHWSPVYSWLESLDHNEVVKSKDIADWLAENPEVNEDLSFRHSRYHLMRYIKMCHQKILKRREEKKQPNNESAIEVCESGETKQPDTLPSNPLNNEPTNSEIFFAERMEALRKYEIFMEMQKKPAPSFAESTSNSDDKDRK</sequence>
<keyword evidence="3" id="KW-1185">Reference proteome</keyword>
<gene>
    <name evidence="2" type="ORF">CFOL_v3_00106</name>
</gene>
<dbReference type="AlphaFoldDB" id="A0A1Q3ALK3"/>
<evidence type="ECO:0000313" key="3">
    <source>
        <dbReference type="Proteomes" id="UP000187406"/>
    </source>
</evidence>
<dbReference type="OrthoDB" id="1886825at2759"/>
<organism evidence="2 3">
    <name type="scientific">Cephalotus follicularis</name>
    <name type="common">Albany pitcher plant</name>
    <dbReference type="NCBI Taxonomy" id="3775"/>
    <lineage>
        <taxon>Eukaryota</taxon>
        <taxon>Viridiplantae</taxon>
        <taxon>Streptophyta</taxon>
        <taxon>Embryophyta</taxon>
        <taxon>Tracheophyta</taxon>
        <taxon>Spermatophyta</taxon>
        <taxon>Magnoliopsida</taxon>
        <taxon>eudicotyledons</taxon>
        <taxon>Gunneridae</taxon>
        <taxon>Pentapetalae</taxon>
        <taxon>rosids</taxon>
        <taxon>fabids</taxon>
        <taxon>Oxalidales</taxon>
        <taxon>Cephalotaceae</taxon>
        <taxon>Cephalotus</taxon>
    </lineage>
</organism>
<dbReference type="EMBL" id="BDDD01000002">
    <property type="protein sequence ID" value="GAV56564.1"/>
    <property type="molecule type" value="Genomic_DNA"/>
</dbReference>
<feature type="region of interest" description="Disordered" evidence="1">
    <location>
        <begin position="1"/>
        <end position="24"/>
    </location>
</feature>
<dbReference type="InParanoid" id="A0A1Q3ALK3"/>
<proteinExistence type="predicted"/>
<dbReference type="Proteomes" id="UP000187406">
    <property type="component" value="Unassembled WGS sequence"/>
</dbReference>
<comment type="caution">
    <text evidence="2">The sequence shown here is derived from an EMBL/GenBank/DDBJ whole genome shotgun (WGS) entry which is preliminary data.</text>
</comment>
<feature type="compositionally biased region" description="Polar residues" evidence="1">
    <location>
        <begin position="189"/>
        <end position="204"/>
    </location>
</feature>
<name>A0A1Q3ALK3_CEPFO</name>
<dbReference type="FunCoup" id="A0A1Q3ALK3">
    <property type="interactions" value="746"/>
</dbReference>
<feature type="region of interest" description="Disordered" evidence="1">
    <location>
        <begin position="167"/>
        <end position="204"/>
    </location>
</feature>
<evidence type="ECO:0000256" key="1">
    <source>
        <dbReference type="SAM" id="MobiDB-lite"/>
    </source>
</evidence>
<evidence type="ECO:0000313" key="2">
    <source>
        <dbReference type="EMBL" id="GAV56564.1"/>
    </source>
</evidence>
<protein>
    <submittedName>
        <fullName evidence="2">Uncharacterized protein</fullName>
    </submittedName>
</protein>
<reference evidence="3" key="1">
    <citation type="submission" date="2016-04" db="EMBL/GenBank/DDBJ databases">
        <title>Cephalotus genome sequencing.</title>
        <authorList>
            <person name="Fukushima K."/>
            <person name="Hasebe M."/>
            <person name="Fang X."/>
        </authorList>
    </citation>
    <scope>NUCLEOTIDE SEQUENCE [LARGE SCALE GENOMIC DNA]</scope>
    <source>
        <strain evidence="3">cv. St1</strain>
    </source>
</reference>